<evidence type="ECO:0000313" key="3">
    <source>
        <dbReference type="Proteomes" id="UP001328107"/>
    </source>
</evidence>
<sequence length="87" mass="10055">MTSRAVIRTTSMANNSLRDDSRPPYPTECRTVMVVAIRARELETDSFPVGSFRLITNRSIDSRRRLLKRRKTTVLIPLRNIQTCTDM</sequence>
<dbReference type="EMBL" id="BTRK01000006">
    <property type="protein sequence ID" value="GMR60129.1"/>
    <property type="molecule type" value="Genomic_DNA"/>
</dbReference>
<comment type="caution">
    <text evidence="2">The sequence shown here is derived from an EMBL/GenBank/DDBJ whole genome shotgun (WGS) entry which is preliminary data.</text>
</comment>
<evidence type="ECO:0000313" key="2">
    <source>
        <dbReference type="EMBL" id="GMR60129.1"/>
    </source>
</evidence>
<reference evidence="3" key="1">
    <citation type="submission" date="2022-10" db="EMBL/GenBank/DDBJ databases">
        <title>Genome assembly of Pristionchus species.</title>
        <authorList>
            <person name="Yoshida K."/>
            <person name="Sommer R.J."/>
        </authorList>
    </citation>
    <scope>NUCLEOTIDE SEQUENCE [LARGE SCALE GENOMIC DNA]</scope>
    <source>
        <strain evidence="3">RS5460</strain>
    </source>
</reference>
<dbReference type="AlphaFoldDB" id="A0AAN5DDZ4"/>
<gene>
    <name evidence="2" type="ORF">PMAYCL1PPCAC_30324</name>
</gene>
<organism evidence="2 3">
    <name type="scientific">Pristionchus mayeri</name>
    <dbReference type="NCBI Taxonomy" id="1317129"/>
    <lineage>
        <taxon>Eukaryota</taxon>
        <taxon>Metazoa</taxon>
        <taxon>Ecdysozoa</taxon>
        <taxon>Nematoda</taxon>
        <taxon>Chromadorea</taxon>
        <taxon>Rhabditida</taxon>
        <taxon>Rhabditina</taxon>
        <taxon>Diplogasteromorpha</taxon>
        <taxon>Diplogasteroidea</taxon>
        <taxon>Neodiplogasteridae</taxon>
        <taxon>Pristionchus</taxon>
    </lineage>
</organism>
<name>A0AAN5DDZ4_9BILA</name>
<feature type="region of interest" description="Disordered" evidence="1">
    <location>
        <begin position="1"/>
        <end position="24"/>
    </location>
</feature>
<accession>A0AAN5DDZ4</accession>
<proteinExistence type="predicted"/>
<protein>
    <submittedName>
        <fullName evidence="2">Uncharacterized protein</fullName>
    </submittedName>
</protein>
<evidence type="ECO:0000256" key="1">
    <source>
        <dbReference type="SAM" id="MobiDB-lite"/>
    </source>
</evidence>
<feature type="compositionally biased region" description="Polar residues" evidence="1">
    <location>
        <begin position="1"/>
        <end position="16"/>
    </location>
</feature>
<keyword evidence="3" id="KW-1185">Reference proteome</keyword>
<dbReference type="Proteomes" id="UP001328107">
    <property type="component" value="Unassembled WGS sequence"/>
</dbReference>